<feature type="signal peptide" evidence="1">
    <location>
        <begin position="1"/>
        <end position="20"/>
    </location>
</feature>
<protein>
    <recommendedName>
        <fullName evidence="4">Curli production assembly/transport component CsgG</fullName>
    </recommendedName>
</protein>
<feature type="chain" id="PRO_5045117055" description="Curli production assembly/transport component CsgG" evidence="1">
    <location>
        <begin position="21"/>
        <end position="344"/>
    </location>
</feature>
<name>A0ABP7P8C9_9SPHI</name>
<evidence type="ECO:0008006" key="4">
    <source>
        <dbReference type="Google" id="ProtNLM"/>
    </source>
</evidence>
<accession>A0ABP7P8C9</accession>
<keyword evidence="3" id="KW-1185">Reference proteome</keyword>
<dbReference type="EMBL" id="BAAAZC010000006">
    <property type="protein sequence ID" value="GAA3961345.1"/>
    <property type="molecule type" value="Genomic_DNA"/>
</dbReference>
<reference evidence="3" key="1">
    <citation type="journal article" date="2019" name="Int. J. Syst. Evol. Microbiol.">
        <title>The Global Catalogue of Microorganisms (GCM) 10K type strain sequencing project: providing services to taxonomists for standard genome sequencing and annotation.</title>
        <authorList>
            <consortium name="The Broad Institute Genomics Platform"/>
            <consortium name="The Broad Institute Genome Sequencing Center for Infectious Disease"/>
            <person name="Wu L."/>
            <person name="Ma J."/>
        </authorList>
    </citation>
    <scope>NUCLEOTIDE SEQUENCE [LARGE SCALE GENOMIC DNA]</scope>
    <source>
        <strain evidence="3">JCM 16601</strain>
    </source>
</reference>
<organism evidence="2 3">
    <name type="scientific">Mucilaginibacter dorajii</name>
    <dbReference type="NCBI Taxonomy" id="692994"/>
    <lineage>
        <taxon>Bacteria</taxon>
        <taxon>Pseudomonadati</taxon>
        <taxon>Bacteroidota</taxon>
        <taxon>Sphingobacteriia</taxon>
        <taxon>Sphingobacteriales</taxon>
        <taxon>Sphingobacteriaceae</taxon>
        <taxon>Mucilaginibacter</taxon>
    </lineage>
</organism>
<evidence type="ECO:0000313" key="2">
    <source>
        <dbReference type="EMBL" id="GAA3961345.1"/>
    </source>
</evidence>
<evidence type="ECO:0000256" key="1">
    <source>
        <dbReference type="SAM" id="SignalP"/>
    </source>
</evidence>
<sequence length="344" mass="38301">MRKIFILQIIILLSPLTLRAQHKQGFNLDTPQIKIKNSLYNSIKLIDLRNDTASMGFVQTGMMNRRAIVVPNKPLARQLSGLIGAITDSSARHNELLLQLRQFAFAEVTGSFSEKGYCYVKAQLYANNAEKYQLVGAIDTILLVKAMDVTGGILKAGSAIMGTFIADNLLKQPSGVESYTRHEILNIDSVEKSKLNLYTTTIYTDGVYTTYKSFSNQTPDKQIVLDGYELYPDAVKAKDENGKLKKVQTSKIYAIVYKGQPYMATQYQYCPLKKVGADFIFTGNVKVAASAAEQVTAGLLLGMIGSMMVSNAEATYEMKIDHKDGTFIRLREIRDAPKPQYNEE</sequence>
<gene>
    <name evidence="2" type="ORF">GCM10022210_06480</name>
</gene>
<dbReference type="RefSeq" id="WP_259092161.1">
    <property type="nucleotide sequence ID" value="NZ_BAAAZC010000006.1"/>
</dbReference>
<proteinExistence type="predicted"/>
<dbReference type="Proteomes" id="UP001500742">
    <property type="component" value="Unassembled WGS sequence"/>
</dbReference>
<evidence type="ECO:0000313" key="3">
    <source>
        <dbReference type="Proteomes" id="UP001500742"/>
    </source>
</evidence>
<comment type="caution">
    <text evidence="2">The sequence shown here is derived from an EMBL/GenBank/DDBJ whole genome shotgun (WGS) entry which is preliminary data.</text>
</comment>
<keyword evidence="1" id="KW-0732">Signal</keyword>